<keyword evidence="2" id="KW-0812">Transmembrane</keyword>
<evidence type="ECO:0000313" key="4">
    <source>
        <dbReference type="Proteomes" id="UP000552241"/>
    </source>
</evidence>
<feature type="transmembrane region" description="Helical" evidence="2">
    <location>
        <begin position="6"/>
        <end position="25"/>
    </location>
</feature>
<keyword evidence="2" id="KW-1133">Transmembrane helix</keyword>
<dbReference type="Proteomes" id="UP000552241">
    <property type="component" value="Unassembled WGS sequence"/>
</dbReference>
<evidence type="ECO:0000256" key="2">
    <source>
        <dbReference type="SAM" id="Phobius"/>
    </source>
</evidence>
<reference evidence="3 4" key="1">
    <citation type="submission" date="2020-07" db="EMBL/GenBank/DDBJ databases">
        <title>Moheibacter lacus sp. nov., a member of the family Flavobacteriaceae isolated from freshwater lake sediment.</title>
        <authorList>
            <person name="Liu Y."/>
        </authorList>
    </citation>
    <scope>NUCLEOTIDE SEQUENCE [LARGE SCALE GENOMIC DNA]</scope>
    <source>
        <strain evidence="3 4">BDHS18</strain>
    </source>
</reference>
<keyword evidence="2" id="KW-0472">Membrane</keyword>
<proteinExistence type="predicted"/>
<protein>
    <recommendedName>
        <fullName evidence="5">DUF4834 domain-containing protein</fullName>
    </recommendedName>
</protein>
<dbReference type="RefSeq" id="WP_182043408.1">
    <property type="nucleotide sequence ID" value="NZ_JACDZE010000002.1"/>
</dbReference>
<dbReference type="AlphaFoldDB" id="A0A838ZKL9"/>
<keyword evidence="4" id="KW-1185">Reference proteome</keyword>
<gene>
    <name evidence="3" type="ORF">HU137_08460</name>
</gene>
<dbReference type="EMBL" id="JACDZE010000002">
    <property type="protein sequence ID" value="MBA5629798.1"/>
    <property type="molecule type" value="Genomic_DNA"/>
</dbReference>
<sequence>MNLLKFILYSLIAFFVIRFVMRLLYPPRNDRSQNSKNHRNTQSHKGSESLEKPKFTIEAEAVDYEIIEEPNRKNEK</sequence>
<evidence type="ECO:0000313" key="3">
    <source>
        <dbReference type="EMBL" id="MBA5629798.1"/>
    </source>
</evidence>
<organism evidence="3 4">
    <name type="scientific">Moheibacter lacus</name>
    <dbReference type="NCBI Taxonomy" id="2745851"/>
    <lineage>
        <taxon>Bacteria</taxon>
        <taxon>Pseudomonadati</taxon>
        <taxon>Bacteroidota</taxon>
        <taxon>Flavobacteriia</taxon>
        <taxon>Flavobacteriales</taxon>
        <taxon>Weeksellaceae</taxon>
        <taxon>Moheibacter</taxon>
    </lineage>
</organism>
<name>A0A838ZKL9_9FLAO</name>
<evidence type="ECO:0000256" key="1">
    <source>
        <dbReference type="SAM" id="MobiDB-lite"/>
    </source>
</evidence>
<accession>A0A838ZKL9</accession>
<comment type="caution">
    <text evidence="3">The sequence shown here is derived from an EMBL/GenBank/DDBJ whole genome shotgun (WGS) entry which is preliminary data.</text>
</comment>
<feature type="compositionally biased region" description="Basic and acidic residues" evidence="1">
    <location>
        <begin position="45"/>
        <end position="56"/>
    </location>
</feature>
<evidence type="ECO:0008006" key="5">
    <source>
        <dbReference type="Google" id="ProtNLM"/>
    </source>
</evidence>
<feature type="region of interest" description="Disordered" evidence="1">
    <location>
        <begin position="27"/>
        <end position="56"/>
    </location>
</feature>